<dbReference type="PROSITE" id="PS50879">
    <property type="entry name" value="RNASE_H_1"/>
    <property type="match status" value="1"/>
</dbReference>
<dbReference type="Gene3D" id="3.30.70.270">
    <property type="match status" value="1"/>
</dbReference>
<comment type="caution">
    <text evidence="4">The sequence shown here is derived from an EMBL/GenBank/DDBJ whole genome shotgun (WGS) entry which is preliminary data.</text>
</comment>
<dbReference type="Gene3D" id="1.10.340.70">
    <property type="match status" value="1"/>
</dbReference>
<gene>
    <name evidence="4" type="ORF">RHGRI_005203</name>
</gene>
<dbReference type="PROSITE" id="PS50994">
    <property type="entry name" value="INTEGRASE"/>
    <property type="match status" value="1"/>
</dbReference>
<dbReference type="Gene3D" id="3.30.420.10">
    <property type="entry name" value="Ribonuclease H-like superfamily/Ribonuclease H"/>
    <property type="match status" value="2"/>
</dbReference>
<dbReference type="Pfam" id="PF17921">
    <property type="entry name" value="Integrase_H2C2"/>
    <property type="match status" value="1"/>
</dbReference>
<dbReference type="SUPFAM" id="SSF53098">
    <property type="entry name" value="Ribonuclease H-like"/>
    <property type="match status" value="2"/>
</dbReference>
<dbReference type="CDD" id="cd09279">
    <property type="entry name" value="RNase_HI_like"/>
    <property type="match status" value="1"/>
</dbReference>
<dbReference type="InterPro" id="IPR041577">
    <property type="entry name" value="RT_RNaseH_2"/>
</dbReference>
<dbReference type="GO" id="GO:0015074">
    <property type="term" value="P:DNA integration"/>
    <property type="evidence" value="ECO:0007669"/>
    <property type="project" value="InterPro"/>
</dbReference>
<organism evidence="4 5">
    <name type="scientific">Rhododendron griersonianum</name>
    <dbReference type="NCBI Taxonomy" id="479676"/>
    <lineage>
        <taxon>Eukaryota</taxon>
        <taxon>Viridiplantae</taxon>
        <taxon>Streptophyta</taxon>
        <taxon>Embryophyta</taxon>
        <taxon>Tracheophyta</taxon>
        <taxon>Spermatophyta</taxon>
        <taxon>Magnoliopsida</taxon>
        <taxon>eudicotyledons</taxon>
        <taxon>Gunneridae</taxon>
        <taxon>Pentapetalae</taxon>
        <taxon>asterids</taxon>
        <taxon>Ericales</taxon>
        <taxon>Ericaceae</taxon>
        <taxon>Ericoideae</taxon>
        <taxon>Rhodoreae</taxon>
        <taxon>Rhododendron</taxon>
    </lineage>
</organism>
<evidence type="ECO:0000313" key="4">
    <source>
        <dbReference type="EMBL" id="KAG5562386.1"/>
    </source>
</evidence>
<dbReference type="InterPro" id="IPR041588">
    <property type="entry name" value="Integrase_H2C2"/>
</dbReference>
<dbReference type="Pfam" id="PF13456">
    <property type="entry name" value="RVT_3"/>
    <property type="match status" value="1"/>
</dbReference>
<evidence type="ECO:0000259" key="2">
    <source>
        <dbReference type="PROSITE" id="PS50879"/>
    </source>
</evidence>
<dbReference type="Pfam" id="PF17919">
    <property type="entry name" value="RT_RNaseH_2"/>
    <property type="match status" value="1"/>
</dbReference>
<feature type="domain" description="RNase H type-1" evidence="2">
    <location>
        <begin position="210"/>
        <end position="339"/>
    </location>
</feature>
<feature type="compositionally biased region" description="Basic and acidic residues" evidence="1">
    <location>
        <begin position="191"/>
        <end position="200"/>
    </location>
</feature>
<dbReference type="InterPro" id="IPR043502">
    <property type="entry name" value="DNA/RNA_pol_sf"/>
</dbReference>
<protein>
    <submittedName>
        <fullName evidence="4">Uncharacterized protein</fullName>
    </submittedName>
</protein>
<sequence length="585" mass="66012">MAAALNRFISRSSDKCRPFFQLLKKREGFEWGAECEQAFQDLKKYLAQAPLLSTPDPGEILVLYLAVFEHAVSAVLLRDKGPEQIPVYYVSKTLLDTETRYLPLEKLVLALRTATRKLPHYFQSHKVVVYTEFPLRSLLRKADFSGRISTWSVELSQYDIDYQPRTAIKGQVLADFVAEFSPTVAPQPPTRQERKVEPSRRKGKAPAEQDALEWKLFVDGSACNTGSGIGIVLFPPGGVMIEQSVRLGFSASNNVAEYEALLVGLNSAKTLKVKRIRVYCDSQLVVNQLSGEYEARNEKMAAYVEAAKSLLNTFERVCIEQINSGQNSHADSLAWLAAAVPTELKRKVAVDYLAEPSIGRSMDLILDVNQGTSWLDPIVEILRDETLPTDKKEAHKIKTKSARFWLSPEGKLYKKSFTGPYLLCVHPEMVQKFLHEIHEGTCGSHAGGRSIAHRAITQGYWWPHMQEDAKVYVKICEKCQKFSPMIKTPAEDLVPLTSPWPFAQWGMDIVGPLHKATGNRKFLLVATDYFTKWIEAEPLAKITKPMIERFVWKSIITRFGVPYSLITDNGAQFQKKFKTFVPNMG</sequence>
<dbReference type="GO" id="GO:0004523">
    <property type="term" value="F:RNA-DNA hybrid ribonuclease activity"/>
    <property type="evidence" value="ECO:0007669"/>
    <property type="project" value="InterPro"/>
</dbReference>
<name>A0AAV6LBS1_9ERIC</name>
<accession>A0AAV6LBS1</accession>
<dbReference type="Proteomes" id="UP000823749">
    <property type="component" value="Chromosome 2"/>
</dbReference>
<dbReference type="PANTHER" id="PTHR48475">
    <property type="entry name" value="RIBONUCLEASE H"/>
    <property type="match status" value="1"/>
</dbReference>
<evidence type="ECO:0000313" key="5">
    <source>
        <dbReference type="Proteomes" id="UP000823749"/>
    </source>
</evidence>
<dbReference type="PANTHER" id="PTHR48475:SF2">
    <property type="entry name" value="RIBONUCLEASE H"/>
    <property type="match status" value="1"/>
</dbReference>
<reference evidence="4" key="1">
    <citation type="submission" date="2020-08" db="EMBL/GenBank/DDBJ databases">
        <title>Plant Genome Project.</title>
        <authorList>
            <person name="Zhang R.-G."/>
        </authorList>
    </citation>
    <scope>NUCLEOTIDE SEQUENCE</scope>
    <source>
        <strain evidence="4">WSP0</strain>
        <tissue evidence="4">Leaf</tissue>
    </source>
</reference>
<dbReference type="EMBL" id="JACTNZ010000002">
    <property type="protein sequence ID" value="KAG5562386.1"/>
    <property type="molecule type" value="Genomic_DNA"/>
</dbReference>
<feature type="region of interest" description="Disordered" evidence="1">
    <location>
        <begin position="183"/>
        <end position="207"/>
    </location>
</feature>
<feature type="domain" description="Integrase catalytic" evidence="3">
    <location>
        <begin position="497"/>
        <end position="585"/>
    </location>
</feature>
<dbReference type="InterPro" id="IPR012337">
    <property type="entry name" value="RNaseH-like_sf"/>
</dbReference>
<dbReference type="SUPFAM" id="SSF56672">
    <property type="entry name" value="DNA/RNA polymerases"/>
    <property type="match status" value="1"/>
</dbReference>
<proteinExistence type="predicted"/>
<dbReference type="InterPro" id="IPR002156">
    <property type="entry name" value="RNaseH_domain"/>
</dbReference>
<dbReference type="GO" id="GO:0003676">
    <property type="term" value="F:nucleic acid binding"/>
    <property type="evidence" value="ECO:0007669"/>
    <property type="project" value="InterPro"/>
</dbReference>
<dbReference type="InterPro" id="IPR043128">
    <property type="entry name" value="Rev_trsase/Diguanyl_cyclase"/>
</dbReference>
<evidence type="ECO:0000256" key="1">
    <source>
        <dbReference type="SAM" id="MobiDB-lite"/>
    </source>
</evidence>
<dbReference type="InterPro" id="IPR036397">
    <property type="entry name" value="RNaseH_sf"/>
</dbReference>
<keyword evidence="5" id="KW-1185">Reference proteome</keyword>
<dbReference type="InterPro" id="IPR001584">
    <property type="entry name" value="Integrase_cat-core"/>
</dbReference>
<evidence type="ECO:0000259" key="3">
    <source>
        <dbReference type="PROSITE" id="PS50994"/>
    </source>
</evidence>
<dbReference type="Pfam" id="PF00665">
    <property type="entry name" value="rve"/>
    <property type="match status" value="1"/>
</dbReference>
<dbReference type="AlphaFoldDB" id="A0AAV6LBS1"/>